<dbReference type="AlphaFoldDB" id="A0A9P1C6Q4"/>
<dbReference type="EMBL" id="CAMXCT020000957">
    <property type="protein sequence ID" value="CAL1138493.1"/>
    <property type="molecule type" value="Genomic_DNA"/>
</dbReference>
<organism evidence="1">
    <name type="scientific">Cladocopium goreaui</name>
    <dbReference type="NCBI Taxonomy" id="2562237"/>
    <lineage>
        <taxon>Eukaryota</taxon>
        <taxon>Sar</taxon>
        <taxon>Alveolata</taxon>
        <taxon>Dinophyceae</taxon>
        <taxon>Suessiales</taxon>
        <taxon>Symbiodiniaceae</taxon>
        <taxon>Cladocopium</taxon>
    </lineage>
</organism>
<dbReference type="EMBL" id="CAMXCT010000957">
    <property type="protein sequence ID" value="CAI3985118.1"/>
    <property type="molecule type" value="Genomic_DNA"/>
</dbReference>
<sequence>MALYFKVGTFDEYHVDEDYVATNLRVLSGRTAWCDMLEEEHRADEAYVATNLRVLSGRTAWCDMLEEEHRADEVSDDFSLFLPWILADYEEDLTVRVIVHL</sequence>
<name>A0A9P1C6Q4_9DINO</name>
<dbReference type="EMBL" id="CAMXCT030000957">
    <property type="protein sequence ID" value="CAL4772430.1"/>
    <property type="molecule type" value="Genomic_DNA"/>
</dbReference>
<keyword evidence="3" id="KW-1185">Reference proteome</keyword>
<gene>
    <name evidence="1" type="ORF">C1SCF055_LOCUS12601</name>
</gene>
<proteinExistence type="predicted"/>
<accession>A0A9P1C6Q4</accession>
<reference evidence="1" key="1">
    <citation type="submission" date="2022-10" db="EMBL/GenBank/DDBJ databases">
        <authorList>
            <person name="Chen Y."/>
            <person name="Dougan E. K."/>
            <person name="Chan C."/>
            <person name="Rhodes N."/>
            <person name="Thang M."/>
        </authorList>
    </citation>
    <scope>NUCLEOTIDE SEQUENCE</scope>
</reference>
<evidence type="ECO:0000313" key="2">
    <source>
        <dbReference type="EMBL" id="CAL4772430.1"/>
    </source>
</evidence>
<evidence type="ECO:0000313" key="3">
    <source>
        <dbReference type="Proteomes" id="UP001152797"/>
    </source>
</evidence>
<dbReference type="Proteomes" id="UP001152797">
    <property type="component" value="Unassembled WGS sequence"/>
</dbReference>
<reference evidence="2 3" key="2">
    <citation type="submission" date="2024-05" db="EMBL/GenBank/DDBJ databases">
        <authorList>
            <person name="Chen Y."/>
            <person name="Shah S."/>
            <person name="Dougan E. K."/>
            <person name="Thang M."/>
            <person name="Chan C."/>
        </authorList>
    </citation>
    <scope>NUCLEOTIDE SEQUENCE [LARGE SCALE GENOMIC DNA]</scope>
</reference>
<evidence type="ECO:0000313" key="1">
    <source>
        <dbReference type="EMBL" id="CAI3985118.1"/>
    </source>
</evidence>
<protein>
    <submittedName>
        <fullName evidence="1">Uncharacterized protein</fullName>
    </submittedName>
</protein>
<comment type="caution">
    <text evidence="1">The sequence shown here is derived from an EMBL/GenBank/DDBJ whole genome shotgun (WGS) entry which is preliminary data.</text>
</comment>